<evidence type="ECO:0000256" key="1">
    <source>
        <dbReference type="ARBA" id="ARBA00004442"/>
    </source>
</evidence>
<evidence type="ECO:0000256" key="3">
    <source>
        <dbReference type="ARBA" id="ARBA00022729"/>
    </source>
</evidence>
<evidence type="ECO:0000256" key="2">
    <source>
        <dbReference type="ARBA" id="ARBA00006275"/>
    </source>
</evidence>
<evidence type="ECO:0000313" key="8">
    <source>
        <dbReference type="EMBL" id="WYZ19230.1"/>
    </source>
</evidence>
<comment type="subcellular location">
    <subcellularLocation>
        <location evidence="1">Cell outer membrane</location>
    </subcellularLocation>
</comment>
<reference evidence="8 9" key="1">
    <citation type="submission" date="2024-03" db="EMBL/GenBank/DDBJ databases">
        <title>Flavobacterium soyae.</title>
        <authorList>
            <person name="Zheng W."/>
        </authorList>
    </citation>
    <scope>NUCLEOTIDE SEQUENCE [LARGE SCALE GENOMIC DNA]</scope>
    <source>
        <strain evidence="8 9">55</strain>
    </source>
</reference>
<name>A0ABZ2UD56_9FLAO</name>
<keyword evidence="9" id="KW-1185">Reference proteome</keyword>
<evidence type="ECO:0000259" key="7">
    <source>
        <dbReference type="Pfam" id="PF14322"/>
    </source>
</evidence>
<evidence type="ECO:0000259" key="6">
    <source>
        <dbReference type="Pfam" id="PF07980"/>
    </source>
</evidence>
<feature type="domain" description="SusD-like N-terminal" evidence="7">
    <location>
        <begin position="26"/>
        <end position="222"/>
    </location>
</feature>
<keyword evidence="5" id="KW-0998">Cell outer membrane</keyword>
<dbReference type="PROSITE" id="PS51257">
    <property type="entry name" value="PROKAR_LIPOPROTEIN"/>
    <property type="match status" value="1"/>
</dbReference>
<comment type="similarity">
    <text evidence="2">Belongs to the SusD family.</text>
</comment>
<proteinExistence type="inferred from homology"/>
<dbReference type="Proteomes" id="UP001623852">
    <property type="component" value="Chromosome"/>
</dbReference>
<evidence type="ECO:0000256" key="4">
    <source>
        <dbReference type="ARBA" id="ARBA00023136"/>
    </source>
</evidence>
<dbReference type="SUPFAM" id="SSF48452">
    <property type="entry name" value="TPR-like"/>
    <property type="match status" value="1"/>
</dbReference>
<dbReference type="Pfam" id="PF14322">
    <property type="entry name" value="SusD-like_3"/>
    <property type="match status" value="1"/>
</dbReference>
<evidence type="ECO:0000256" key="5">
    <source>
        <dbReference type="ARBA" id="ARBA00023237"/>
    </source>
</evidence>
<sequence length="524" mass="57867">MKLINIKPIYMVFAIFFIVSSCQDDFLDRPSQSETSTENFYKTKDELRLATAGLYGGKAWFQWNTNPYLMLGDILSGNLLAAWYNDAVQLNTFTLSGSNGILVGGWTGLYIIGAHCNVTIEAINKNTPASVSQADKNAAIAEARFIRAMAYYHLAILWGDVPIIEDNIKLVKSPLVNRNKVEDVYKFVVNDLTFAAENLPASDVPGRVTSWSAKSMLSKVYLTMAGLGQSGGNRNQAYLDLAKKYAKDVVENSGLTLLPSYSDLFKTKFNDNKESLFALQWAATSGWGIGNQLLTHSPSNDINPGKEGAWTPLGPTYDLYNQYTAQDSIRRKTTFMLPGDHYAELNAAGGGYNATSAAMKKHIIGNGADNNTPAMTYLGSIEHNYILRLADVYLIYADAILGNNAATSDPNALLYFNKVRNRAGVDPVTVLDADIIFKERRIEFACEGQFWYDLVRLSYYNPVKAIDILNNQKRVLFNYSNGEATPNDPVGNISPATQSTFRLQLPASEIVANPKLAEPAVPYY</sequence>
<keyword evidence="4" id="KW-0472">Membrane</keyword>
<dbReference type="RefSeq" id="WP_406843934.1">
    <property type="nucleotide sequence ID" value="NZ_CP150845.1"/>
</dbReference>
<feature type="domain" description="RagB/SusD" evidence="6">
    <location>
        <begin position="326"/>
        <end position="518"/>
    </location>
</feature>
<evidence type="ECO:0000313" key="9">
    <source>
        <dbReference type="Proteomes" id="UP001623852"/>
    </source>
</evidence>
<organism evidence="8 9">
    <name type="scientific">Flavobacterium soyae</name>
    <dbReference type="NCBI Taxonomy" id="2903098"/>
    <lineage>
        <taxon>Bacteria</taxon>
        <taxon>Pseudomonadati</taxon>
        <taxon>Bacteroidota</taxon>
        <taxon>Flavobacteriia</taxon>
        <taxon>Flavobacteriales</taxon>
        <taxon>Flavobacteriaceae</taxon>
        <taxon>Flavobacterium</taxon>
    </lineage>
</organism>
<gene>
    <name evidence="8" type="ORF">AABD74_18920</name>
</gene>
<dbReference type="InterPro" id="IPR012944">
    <property type="entry name" value="SusD_RagB_dom"/>
</dbReference>
<protein>
    <submittedName>
        <fullName evidence="8">RagB/SusD family nutrient uptake outer membrane protein</fullName>
    </submittedName>
</protein>
<accession>A0ABZ2UD56</accession>
<dbReference type="EMBL" id="CP150845">
    <property type="protein sequence ID" value="WYZ19230.1"/>
    <property type="molecule type" value="Genomic_DNA"/>
</dbReference>
<dbReference type="Pfam" id="PF07980">
    <property type="entry name" value="SusD_RagB"/>
    <property type="match status" value="1"/>
</dbReference>
<dbReference type="Gene3D" id="1.25.40.390">
    <property type="match status" value="1"/>
</dbReference>
<dbReference type="InterPro" id="IPR033985">
    <property type="entry name" value="SusD-like_N"/>
</dbReference>
<keyword evidence="3" id="KW-0732">Signal</keyword>
<dbReference type="InterPro" id="IPR011990">
    <property type="entry name" value="TPR-like_helical_dom_sf"/>
</dbReference>